<evidence type="ECO:0000256" key="1">
    <source>
        <dbReference type="SAM" id="MobiDB-lite"/>
    </source>
</evidence>
<feature type="compositionally biased region" description="Basic and acidic residues" evidence="1">
    <location>
        <begin position="88"/>
        <end position="97"/>
    </location>
</feature>
<feature type="compositionally biased region" description="Polar residues" evidence="1">
    <location>
        <begin position="183"/>
        <end position="192"/>
    </location>
</feature>
<accession>A0A7M7KS84</accession>
<dbReference type="AlphaFoldDB" id="A0A7M7KS84"/>
<evidence type="ECO:0000313" key="3">
    <source>
        <dbReference type="Proteomes" id="UP000594260"/>
    </source>
</evidence>
<organism evidence="2 3">
    <name type="scientific">Varroa destructor</name>
    <name type="common">Honeybee mite</name>
    <dbReference type="NCBI Taxonomy" id="109461"/>
    <lineage>
        <taxon>Eukaryota</taxon>
        <taxon>Metazoa</taxon>
        <taxon>Ecdysozoa</taxon>
        <taxon>Arthropoda</taxon>
        <taxon>Chelicerata</taxon>
        <taxon>Arachnida</taxon>
        <taxon>Acari</taxon>
        <taxon>Parasitiformes</taxon>
        <taxon>Mesostigmata</taxon>
        <taxon>Gamasina</taxon>
        <taxon>Dermanyssoidea</taxon>
        <taxon>Varroidae</taxon>
        <taxon>Varroa</taxon>
    </lineage>
</organism>
<name>A0A7M7KS84_VARDE</name>
<dbReference type="GeneID" id="111254524"/>
<feature type="region of interest" description="Disordered" evidence="1">
    <location>
        <begin position="160"/>
        <end position="197"/>
    </location>
</feature>
<reference evidence="2" key="1">
    <citation type="submission" date="2021-01" db="UniProtKB">
        <authorList>
            <consortium name="EnsemblMetazoa"/>
        </authorList>
    </citation>
    <scope>IDENTIFICATION</scope>
</reference>
<keyword evidence="3" id="KW-1185">Reference proteome</keyword>
<dbReference type="RefSeq" id="XP_022671188.1">
    <property type="nucleotide sequence ID" value="XM_022815453.1"/>
</dbReference>
<dbReference type="KEGG" id="vde:111254524"/>
<protein>
    <submittedName>
        <fullName evidence="2">Uncharacterized protein</fullName>
    </submittedName>
</protein>
<proteinExistence type="predicted"/>
<dbReference type="InParanoid" id="A0A7M7KS84"/>
<sequence length="291" mass="33681">MIEQKAQVEAKLEAKGVEAERAIEMSEREVRVYCSQRSLAAIHERLDEQKTLVEEAKQRKAAEKIATAESHRPEAQESLPGHLQQATERSDYHRRSDATNTDLTYLEGYDMPPPTGESYHNRRRHSTELQERGRTERVESDVDHDWRSNESARIDNEISDYHSRGAHQSGSIDRLHASRRHPSNTSRETCQNEYRDQRDRCTTYKEYRFRDYILHPDDLLSEHSASGRSPEDWRDFLTHTSSRPGSPVEKDRESPLSVARVDLGELEPSNIFGNSRNLDQGLSAEDHNRLF</sequence>
<feature type="region of interest" description="Disordered" evidence="1">
    <location>
        <begin position="235"/>
        <end position="291"/>
    </location>
</feature>
<feature type="region of interest" description="Disordered" evidence="1">
    <location>
        <begin position="61"/>
        <end position="144"/>
    </location>
</feature>
<dbReference type="EnsemblMetazoa" id="XM_022815453">
    <property type="protein sequence ID" value="XP_022671188"/>
    <property type="gene ID" value="LOC111254524"/>
</dbReference>
<evidence type="ECO:0000313" key="2">
    <source>
        <dbReference type="EnsemblMetazoa" id="XP_022671188"/>
    </source>
</evidence>
<feature type="compositionally biased region" description="Basic and acidic residues" evidence="1">
    <location>
        <begin position="126"/>
        <end position="144"/>
    </location>
</feature>
<feature type="compositionally biased region" description="Polar residues" evidence="1">
    <location>
        <begin position="271"/>
        <end position="280"/>
    </location>
</feature>
<dbReference type="Proteomes" id="UP000594260">
    <property type="component" value="Unplaced"/>
</dbReference>